<dbReference type="InterPro" id="IPR016180">
    <property type="entry name" value="Ribosomal_uL16_dom"/>
</dbReference>
<comment type="subunit">
    <text evidence="8 10">Part of the 50S ribosomal subunit.</text>
</comment>
<evidence type="ECO:0000256" key="3">
    <source>
        <dbReference type="ARBA" id="ARBA00022730"/>
    </source>
</evidence>
<dbReference type="FunFam" id="3.90.1170.10:FF:000001">
    <property type="entry name" value="50S ribosomal protein L16"/>
    <property type="match status" value="1"/>
</dbReference>
<keyword evidence="2 8" id="KW-0820">tRNA-binding</keyword>
<evidence type="ECO:0000256" key="2">
    <source>
        <dbReference type="ARBA" id="ARBA00022555"/>
    </source>
</evidence>
<accession>X5GVW4</accession>
<dbReference type="KEGG" id="nhm:NHE_0257"/>
<sequence>MFAPKKVKHKKFRKVRFSPASSRGSGLAFGDFGLKAVGSARLNGKQIESARRVITRIISRAGKLWINVFPGIPLTRKPTDVRMGGGKGSVDSYIFPVSPGRVLFELSGVDKTVARLALCKASAKLPFSTKFIERAVVDL</sequence>
<dbReference type="Gene3D" id="3.90.1170.10">
    <property type="entry name" value="Ribosomal protein L10e/L16"/>
    <property type="match status" value="1"/>
</dbReference>
<dbReference type="InterPro" id="IPR036920">
    <property type="entry name" value="Ribosomal_uL16_sf"/>
</dbReference>
<dbReference type="Proteomes" id="UP000023755">
    <property type="component" value="Chromosome"/>
</dbReference>
<dbReference type="GO" id="GO:0006412">
    <property type="term" value="P:translation"/>
    <property type="evidence" value="ECO:0007669"/>
    <property type="project" value="UniProtKB-UniRule"/>
</dbReference>
<evidence type="ECO:0000256" key="9">
    <source>
        <dbReference type="RuleBase" id="RU004413"/>
    </source>
</evidence>
<keyword evidence="6 8" id="KW-0687">Ribonucleoprotein</keyword>
<keyword evidence="5 8" id="KW-0689">Ribosomal protein</keyword>
<comment type="function">
    <text evidence="8 10">Binds 23S rRNA and is also seen to make contacts with the A and possibly P site tRNAs.</text>
</comment>
<dbReference type="HAMAP" id="MF_01342">
    <property type="entry name" value="Ribosomal_uL16"/>
    <property type="match status" value="1"/>
</dbReference>
<evidence type="ECO:0000313" key="12">
    <source>
        <dbReference type="Proteomes" id="UP000023755"/>
    </source>
</evidence>
<evidence type="ECO:0000256" key="10">
    <source>
        <dbReference type="RuleBase" id="RU004414"/>
    </source>
</evidence>
<dbReference type="InterPro" id="IPR047873">
    <property type="entry name" value="Ribosomal_uL16"/>
</dbReference>
<dbReference type="PANTHER" id="PTHR12220">
    <property type="entry name" value="50S/60S RIBOSOMAL PROTEIN L16"/>
    <property type="match status" value="1"/>
</dbReference>
<keyword evidence="12" id="KW-1185">Reference proteome</keyword>
<evidence type="ECO:0000256" key="6">
    <source>
        <dbReference type="ARBA" id="ARBA00023274"/>
    </source>
</evidence>
<dbReference type="STRING" id="1286528.NHE_0257"/>
<proteinExistence type="inferred from homology"/>
<evidence type="ECO:0000256" key="7">
    <source>
        <dbReference type="ARBA" id="ARBA00035198"/>
    </source>
</evidence>
<evidence type="ECO:0000313" key="11">
    <source>
        <dbReference type="EMBL" id="AHX11217.1"/>
    </source>
</evidence>
<protein>
    <recommendedName>
        <fullName evidence="7 8">Large ribosomal subunit protein uL16</fullName>
    </recommendedName>
</protein>
<name>X5GVW4_9RICK</name>
<keyword evidence="4 8" id="KW-0694">RNA-binding</keyword>
<dbReference type="SUPFAM" id="SSF54686">
    <property type="entry name" value="Ribosomal protein L16p/L10e"/>
    <property type="match status" value="1"/>
</dbReference>
<dbReference type="GO" id="GO:0000049">
    <property type="term" value="F:tRNA binding"/>
    <property type="evidence" value="ECO:0007669"/>
    <property type="project" value="UniProtKB-KW"/>
</dbReference>
<dbReference type="AlphaFoldDB" id="X5GVW4"/>
<gene>
    <name evidence="8 11" type="primary">rplP</name>
    <name evidence="11" type="ORF">NHE_0257</name>
</gene>
<evidence type="ECO:0000256" key="1">
    <source>
        <dbReference type="ARBA" id="ARBA00008931"/>
    </source>
</evidence>
<reference evidence="11 12" key="1">
    <citation type="submission" date="2014-03" db="EMBL/GenBank/DDBJ databases">
        <title>Sequencing and Comparison of Genomes and Transcriptome Profiles of Human Ehrlichiosis Agents.</title>
        <authorList>
            <person name="Lin M."/>
            <person name="Daugherty S.C."/>
            <person name="Nagaraj S."/>
            <person name="Cheng Z."/>
            <person name="Xiong Q."/>
            <person name="Lin F.-Y."/>
            <person name="Sengamalay N."/>
            <person name="Ott S."/>
            <person name="Godinez A."/>
            <person name="Tallon L.J."/>
            <person name="Sadzewicz L."/>
            <person name="Fraser C.M."/>
            <person name="Dunning Hotopp J.C."/>
            <person name="Rikihisa Y."/>
        </authorList>
    </citation>
    <scope>NUCLEOTIDE SEQUENCE [LARGE SCALE GENOMIC DNA]</scope>
    <source>
        <strain evidence="11 12">Oregon</strain>
    </source>
</reference>
<evidence type="ECO:0000256" key="4">
    <source>
        <dbReference type="ARBA" id="ARBA00022884"/>
    </source>
</evidence>
<keyword evidence="3 8" id="KW-0699">rRNA-binding</keyword>
<evidence type="ECO:0000256" key="5">
    <source>
        <dbReference type="ARBA" id="ARBA00022980"/>
    </source>
</evidence>
<dbReference type="NCBIfam" id="TIGR01164">
    <property type="entry name" value="rplP_bact"/>
    <property type="match status" value="1"/>
</dbReference>
<dbReference type="InterPro" id="IPR000114">
    <property type="entry name" value="Ribosomal_uL16_bact-type"/>
</dbReference>
<dbReference type="GO" id="GO:0019843">
    <property type="term" value="F:rRNA binding"/>
    <property type="evidence" value="ECO:0007669"/>
    <property type="project" value="UniProtKB-UniRule"/>
</dbReference>
<comment type="similarity">
    <text evidence="1 8 9">Belongs to the universal ribosomal protein uL16 family.</text>
</comment>
<dbReference type="GO" id="GO:0022625">
    <property type="term" value="C:cytosolic large ribosomal subunit"/>
    <property type="evidence" value="ECO:0007669"/>
    <property type="project" value="TreeGrafter"/>
</dbReference>
<dbReference type="EMBL" id="CP007481">
    <property type="protein sequence ID" value="AHX11217.1"/>
    <property type="molecule type" value="Genomic_DNA"/>
</dbReference>
<dbReference type="RefSeq" id="WP_038559060.1">
    <property type="nucleotide sequence ID" value="NZ_CP007481.1"/>
</dbReference>
<dbReference type="PANTHER" id="PTHR12220:SF13">
    <property type="entry name" value="LARGE RIBOSOMAL SUBUNIT PROTEIN UL16M"/>
    <property type="match status" value="1"/>
</dbReference>
<organism evidence="11 12">
    <name type="scientific">Neorickettsia helminthoeca str. Oregon</name>
    <dbReference type="NCBI Taxonomy" id="1286528"/>
    <lineage>
        <taxon>Bacteria</taxon>
        <taxon>Pseudomonadati</taxon>
        <taxon>Pseudomonadota</taxon>
        <taxon>Alphaproteobacteria</taxon>
        <taxon>Rickettsiales</taxon>
        <taxon>Anaplasmataceae</taxon>
        <taxon>Neorickettsia</taxon>
    </lineage>
</organism>
<dbReference type="CDD" id="cd01433">
    <property type="entry name" value="Ribosomal_L16_L10e"/>
    <property type="match status" value="1"/>
</dbReference>
<dbReference type="GO" id="GO:0003735">
    <property type="term" value="F:structural constituent of ribosome"/>
    <property type="evidence" value="ECO:0007669"/>
    <property type="project" value="InterPro"/>
</dbReference>
<evidence type="ECO:0000256" key="8">
    <source>
        <dbReference type="HAMAP-Rule" id="MF_01342"/>
    </source>
</evidence>
<dbReference type="OrthoDB" id="9802589at2"/>
<dbReference type="HOGENOM" id="CLU_078858_2_1_5"/>
<dbReference type="PRINTS" id="PR00060">
    <property type="entry name" value="RIBOSOMALL16"/>
</dbReference>
<dbReference type="Pfam" id="PF00252">
    <property type="entry name" value="Ribosomal_L16"/>
    <property type="match status" value="1"/>
</dbReference>